<name>A0A975BKX8_9BACT</name>
<proteinExistence type="predicted"/>
<reference evidence="1" key="1">
    <citation type="journal article" date="2021" name="Microb. Physiol.">
        <title>Proteogenomic Insights into the Physiology of Marine, Sulfate-Reducing, Filamentous Desulfonema limicola and Desulfonema magnum.</title>
        <authorList>
            <person name="Schnaars V."/>
            <person name="Wohlbrand L."/>
            <person name="Scheve S."/>
            <person name="Hinrichs C."/>
            <person name="Reinhardt R."/>
            <person name="Rabus R."/>
        </authorList>
    </citation>
    <scope>NUCLEOTIDE SEQUENCE</scope>
    <source>
        <strain evidence="1">4be13</strain>
    </source>
</reference>
<evidence type="ECO:0000313" key="1">
    <source>
        <dbReference type="EMBL" id="QTA87320.1"/>
    </source>
</evidence>
<dbReference type="KEGG" id="dmm:dnm_033500"/>
<sequence length="45" mass="5202">MANQRQVTDDKILILFPTLISLILHSRSGIRVIKSGREYSCFFFS</sequence>
<dbReference type="Proteomes" id="UP000663722">
    <property type="component" value="Chromosome"/>
</dbReference>
<keyword evidence="2" id="KW-1185">Reference proteome</keyword>
<organism evidence="1 2">
    <name type="scientific">Desulfonema magnum</name>
    <dbReference type="NCBI Taxonomy" id="45655"/>
    <lineage>
        <taxon>Bacteria</taxon>
        <taxon>Pseudomonadati</taxon>
        <taxon>Thermodesulfobacteriota</taxon>
        <taxon>Desulfobacteria</taxon>
        <taxon>Desulfobacterales</taxon>
        <taxon>Desulfococcaceae</taxon>
        <taxon>Desulfonema</taxon>
    </lineage>
</organism>
<dbReference type="EMBL" id="CP061800">
    <property type="protein sequence ID" value="QTA87320.1"/>
    <property type="molecule type" value="Genomic_DNA"/>
</dbReference>
<protein>
    <submittedName>
        <fullName evidence="1">Uncharacterized protein</fullName>
    </submittedName>
</protein>
<dbReference type="AlphaFoldDB" id="A0A975BKX8"/>
<evidence type="ECO:0000313" key="2">
    <source>
        <dbReference type="Proteomes" id="UP000663722"/>
    </source>
</evidence>
<accession>A0A975BKX8</accession>
<gene>
    <name evidence="1" type="ORF">dnm_033500</name>
</gene>